<reference evidence="1" key="1">
    <citation type="submission" date="2015-10" db="EMBL/GenBank/DDBJ databases">
        <title>EvidentialGene: Evidence-directed Construction of Complete mRNA Transcriptomes without Genomes.</title>
        <authorList>
            <person name="Gilbert D.G."/>
        </authorList>
    </citation>
    <scope>NUCLEOTIDE SEQUENCE</scope>
</reference>
<protein>
    <submittedName>
        <fullName evidence="1">Uncharacterized protein</fullName>
    </submittedName>
</protein>
<sequence>MTRSSSASMTSLMMMVMACFLVLASAEEKSSVVDQDRQSRQFLLAPELYNYPSGSPLPFFYPYGQPLMVPVGDVLPVDPNEPYVYSSSSSGNSEMERAFQNQQADISITPAAGECLLTNLANEGSVRCRKASQARRGDITMTLNAVDQIANFAITAPTNFKIRLTCSEVTASLRAFTQSVRITATTTTPLTESNFMNIAVRSTAAATASLRCSWDTSRQ</sequence>
<dbReference type="PROSITE" id="PS51257">
    <property type="entry name" value="PROKAR_LIPOPROTEIN"/>
    <property type="match status" value="1"/>
</dbReference>
<dbReference type="AlphaFoldDB" id="A0A0P6CEP6"/>
<accession>A0A0P6CEP6</accession>
<dbReference type="OrthoDB" id="6364405at2759"/>
<name>A0A0P6CEP6_9CRUS</name>
<organism evidence="1">
    <name type="scientific">Daphnia magna</name>
    <dbReference type="NCBI Taxonomy" id="35525"/>
    <lineage>
        <taxon>Eukaryota</taxon>
        <taxon>Metazoa</taxon>
        <taxon>Ecdysozoa</taxon>
        <taxon>Arthropoda</taxon>
        <taxon>Crustacea</taxon>
        <taxon>Branchiopoda</taxon>
        <taxon>Diplostraca</taxon>
        <taxon>Cladocera</taxon>
        <taxon>Anomopoda</taxon>
        <taxon>Daphniidae</taxon>
        <taxon>Daphnia</taxon>
    </lineage>
</organism>
<evidence type="ECO:0000313" key="1">
    <source>
        <dbReference type="EMBL" id="JAN24710.1"/>
    </source>
</evidence>
<proteinExistence type="predicted"/>
<dbReference type="EMBL" id="GDIQ01070027">
    <property type="protein sequence ID" value="JAN24710.1"/>
    <property type="molecule type" value="Transcribed_RNA"/>
</dbReference>